<dbReference type="AlphaFoldDB" id="A0AAU2VQC1"/>
<protein>
    <submittedName>
        <fullName evidence="2">Uncharacterized protein</fullName>
    </submittedName>
</protein>
<feature type="region of interest" description="Disordered" evidence="1">
    <location>
        <begin position="132"/>
        <end position="169"/>
    </location>
</feature>
<name>A0AAU2VQC1_9ACTN</name>
<accession>A0AAU2VQC1</accession>
<feature type="compositionally biased region" description="Low complexity" evidence="1">
    <location>
        <begin position="159"/>
        <end position="169"/>
    </location>
</feature>
<proteinExistence type="predicted"/>
<organism evidence="2">
    <name type="scientific">Streptomyces sp. NBC_00008</name>
    <dbReference type="NCBI Taxonomy" id="2903610"/>
    <lineage>
        <taxon>Bacteria</taxon>
        <taxon>Bacillati</taxon>
        <taxon>Actinomycetota</taxon>
        <taxon>Actinomycetes</taxon>
        <taxon>Kitasatosporales</taxon>
        <taxon>Streptomycetaceae</taxon>
        <taxon>Streptomyces</taxon>
    </lineage>
</organism>
<reference evidence="2" key="1">
    <citation type="submission" date="2022-10" db="EMBL/GenBank/DDBJ databases">
        <title>The complete genomes of actinobacterial strains from the NBC collection.</title>
        <authorList>
            <person name="Joergensen T.S."/>
            <person name="Alvarez Arevalo M."/>
            <person name="Sterndorff E.B."/>
            <person name="Faurdal D."/>
            <person name="Vuksanovic O."/>
            <person name="Mourched A.-S."/>
            <person name="Charusanti P."/>
            <person name="Shaw S."/>
            <person name="Blin K."/>
            <person name="Weber T."/>
        </authorList>
    </citation>
    <scope>NUCLEOTIDE SEQUENCE</scope>
    <source>
        <strain evidence="2">NBC_00008</strain>
    </source>
</reference>
<evidence type="ECO:0000256" key="1">
    <source>
        <dbReference type="SAM" id="MobiDB-lite"/>
    </source>
</evidence>
<evidence type="ECO:0000313" key="2">
    <source>
        <dbReference type="EMBL" id="WTW69778.1"/>
    </source>
</evidence>
<dbReference type="EMBL" id="CP108313">
    <property type="protein sequence ID" value="WTW69778.1"/>
    <property type="molecule type" value="Genomic_DNA"/>
</dbReference>
<sequence>MLDLTAPPEPFGLPADGPRAWTLLLSEQGPAAEAAGAAALTAAEHGVYAGLAPGAPRRRFAVVRGGLRLLTAACLGCPPGRIAVLDGTCPLCARLHDSVAAAAGAEPVHFSWDRCGDLVGYALSGTTVGLGISPLAEDADPNPNPDADPDPDPDPNPNPAAAARRTARRTAAARAVMRGGCVGPGIRVDRTVDRVAVPPGYTAAVLRHAPGAPA</sequence>
<gene>
    <name evidence="2" type="ORF">OG398_16590</name>
</gene>